<evidence type="ECO:0000256" key="7">
    <source>
        <dbReference type="ARBA" id="ARBA00022989"/>
    </source>
</evidence>
<dbReference type="AlphaFoldDB" id="A0A7S0NYY2"/>
<feature type="region of interest" description="Disordered" evidence="10">
    <location>
        <begin position="88"/>
        <end position="127"/>
    </location>
</feature>
<protein>
    <recommendedName>
        <fullName evidence="12">Hexosyltransferase</fullName>
    </recommendedName>
</protein>
<evidence type="ECO:0000256" key="2">
    <source>
        <dbReference type="ARBA" id="ARBA00008661"/>
    </source>
</evidence>
<gene>
    <name evidence="11" type="ORF">CLEP1334_LOCUS17559</name>
</gene>
<keyword evidence="6" id="KW-0735">Signal-anchor</keyword>
<evidence type="ECO:0000256" key="10">
    <source>
        <dbReference type="SAM" id="MobiDB-lite"/>
    </source>
</evidence>
<evidence type="ECO:0000256" key="4">
    <source>
        <dbReference type="ARBA" id="ARBA00022679"/>
    </source>
</evidence>
<evidence type="ECO:0000256" key="1">
    <source>
        <dbReference type="ARBA" id="ARBA00004323"/>
    </source>
</evidence>
<evidence type="ECO:0000256" key="9">
    <source>
        <dbReference type="ARBA" id="ARBA00023136"/>
    </source>
</evidence>
<dbReference type="PANTHER" id="PTHR11214">
    <property type="entry name" value="BETA-1,3-N-ACETYLGLUCOSAMINYLTRANSFERASE"/>
    <property type="match status" value="1"/>
</dbReference>
<accession>A0A7S0NYY2</accession>
<dbReference type="InterPro" id="IPR002659">
    <property type="entry name" value="Glyco_trans_31"/>
</dbReference>
<comment type="subcellular location">
    <subcellularLocation>
        <location evidence="1">Golgi apparatus membrane</location>
        <topology evidence="1">Single-pass type II membrane protein</topology>
    </subcellularLocation>
</comment>
<evidence type="ECO:0000256" key="5">
    <source>
        <dbReference type="ARBA" id="ARBA00022692"/>
    </source>
</evidence>
<evidence type="ECO:0000256" key="8">
    <source>
        <dbReference type="ARBA" id="ARBA00023034"/>
    </source>
</evidence>
<evidence type="ECO:0008006" key="12">
    <source>
        <dbReference type="Google" id="ProtNLM"/>
    </source>
</evidence>
<keyword evidence="9" id="KW-0472">Membrane</keyword>
<feature type="region of interest" description="Disordered" evidence="10">
    <location>
        <begin position="1"/>
        <end position="24"/>
    </location>
</feature>
<reference evidence="11" key="1">
    <citation type="submission" date="2021-01" db="EMBL/GenBank/DDBJ databases">
        <authorList>
            <person name="Corre E."/>
            <person name="Pelletier E."/>
            <person name="Niang G."/>
            <person name="Scheremetjew M."/>
            <person name="Finn R."/>
            <person name="Kale V."/>
            <person name="Holt S."/>
            <person name="Cochrane G."/>
            <person name="Meng A."/>
            <person name="Brown T."/>
            <person name="Cohen L."/>
        </authorList>
    </citation>
    <scope>NUCLEOTIDE SEQUENCE</scope>
    <source>
        <strain evidence="11">RCC1130</strain>
    </source>
</reference>
<evidence type="ECO:0000256" key="3">
    <source>
        <dbReference type="ARBA" id="ARBA00022676"/>
    </source>
</evidence>
<keyword evidence="7" id="KW-1133">Transmembrane helix</keyword>
<comment type="similarity">
    <text evidence="2">Belongs to the glycosyltransferase 31 family.</text>
</comment>
<evidence type="ECO:0000313" key="11">
    <source>
        <dbReference type="EMBL" id="CAD8542273.1"/>
    </source>
</evidence>
<sequence length="528" mass="57183">MRGRGLDQHRGVRKRRGGWRDVTAPPFPPLGLNANGTELRTLCASRKYQQCFGRALARRYSVLNVYSARAPNASALEGAARELRHHGLHPRSRLSEQGAGPARGCGVDGDGDGAAPLVGELKPRHRSPWSGSSLAAAALRFNASATAQPASDLAALLAFTAKPPADAGAGSSRRCDDDAATLNHELQLLLGVPSQPGPIGKLRRQAARAGWMAALGRSALACFLVSAYLRADELDALLPEAKQYGDVLFVQAAETGTIIRARTRYSNFTKRGRGMPTFKQYAFFQLAAAVLPSVPFVGKVDDDTAVNVRLLLPLLRALRCLPHAFIGAINWAAVVPRATWSGVRADRCGFGWDLDASLSNYGQSYGQRGTKSFQPACDDVGAVLPLPYATGAGYVFSARALQYVATDADVVRWVAEAGGVERESLQWQKFEDTTTGYWLSYSPQPITYVNIGRWVHDFACHPEGARVREGGALYRPPAAHSLLVHNLKRGGFAYSSDAFSPTTAYDHQRCTRDSLWRKPAAEGRWRLG</sequence>
<name>A0A7S0NYY2_9EUKA</name>
<dbReference type="Pfam" id="PF01762">
    <property type="entry name" value="Galactosyl_T"/>
    <property type="match status" value="1"/>
</dbReference>
<evidence type="ECO:0000256" key="6">
    <source>
        <dbReference type="ARBA" id="ARBA00022968"/>
    </source>
</evidence>
<dbReference type="GO" id="GO:0016758">
    <property type="term" value="F:hexosyltransferase activity"/>
    <property type="evidence" value="ECO:0007669"/>
    <property type="project" value="InterPro"/>
</dbReference>
<keyword evidence="8" id="KW-0333">Golgi apparatus</keyword>
<dbReference type="EMBL" id="HBER01034735">
    <property type="protein sequence ID" value="CAD8542273.1"/>
    <property type="molecule type" value="Transcribed_RNA"/>
</dbReference>
<feature type="compositionally biased region" description="Basic and acidic residues" evidence="10">
    <location>
        <begin position="1"/>
        <end position="10"/>
    </location>
</feature>
<dbReference type="GO" id="GO:0000139">
    <property type="term" value="C:Golgi membrane"/>
    <property type="evidence" value="ECO:0007669"/>
    <property type="project" value="UniProtKB-SubCell"/>
</dbReference>
<keyword evidence="4" id="KW-0808">Transferase</keyword>
<keyword evidence="3" id="KW-0328">Glycosyltransferase</keyword>
<organism evidence="11">
    <name type="scientific">Calcidiscus leptoporus</name>
    <dbReference type="NCBI Taxonomy" id="127549"/>
    <lineage>
        <taxon>Eukaryota</taxon>
        <taxon>Haptista</taxon>
        <taxon>Haptophyta</taxon>
        <taxon>Prymnesiophyceae</taxon>
        <taxon>Coccolithales</taxon>
        <taxon>Calcidiscaceae</taxon>
        <taxon>Calcidiscus</taxon>
    </lineage>
</organism>
<proteinExistence type="inferred from homology"/>
<keyword evidence="5" id="KW-0812">Transmembrane</keyword>